<comment type="caution">
    <text evidence="2">The sequence shown here is derived from an EMBL/GenBank/DDBJ whole genome shotgun (WGS) entry which is preliminary data.</text>
</comment>
<evidence type="ECO:0000313" key="3">
    <source>
        <dbReference type="Proteomes" id="UP000554482"/>
    </source>
</evidence>
<evidence type="ECO:0000313" key="2">
    <source>
        <dbReference type="EMBL" id="KAF5188902.1"/>
    </source>
</evidence>
<dbReference type="InterPro" id="IPR011990">
    <property type="entry name" value="TPR-like_helical_dom_sf"/>
</dbReference>
<evidence type="ECO:0008006" key="4">
    <source>
        <dbReference type="Google" id="ProtNLM"/>
    </source>
</evidence>
<reference evidence="2 3" key="1">
    <citation type="submission" date="2020-06" db="EMBL/GenBank/DDBJ databases">
        <title>Transcriptomic and genomic resources for Thalictrum thalictroides and T. hernandezii: Facilitating candidate gene discovery in an emerging model plant lineage.</title>
        <authorList>
            <person name="Arias T."/>
            <person name="Riano-Pachon D.M."/>
            <person name="Di Stilio V.S."/>
        </authorList>
    </citation>
    <scope>NUCLEOTIDE SEQUENCE [LARGE SCALE GENOMIC DNA]</scope>
    <source>
        <strain evidence="3">cv. WT478/WT964</strain>
        <tissue evidence="2">Leaves</tissue>
    </source>
</reference>
<dbReference type="InterPro" id="IPR002885">
    <property type="entry name" value="PPR_rpt"/>
</dbReference>
<sequence length="100" mass="11725">MLKMGYIPDDVVYGVLIKGLNKQERMWDALRIKRTKVVLKMYSPLRKYNIVPDVCWLHHRKGVVPDIAIYNVLLGSYFIDGRVEDAAKMFPPSNRMWLKT</sequence>
<dbReference type="Pfam" id="PF01535">
    <property type="entry name" value="PPR"/>
    <property type="match status" value="1"/>
</dbReference>
<evidence type="ECO:0000256" key="1">
    <source>
        <dbReference type="ARBA" id="ARBA00022737"/>
    </source>
</evidence>
<dbReference type="OrthoDB" id="185373at2759"/>
<keyword evidence="1" id="KW-0677">Repeat</keyword>
<organism evidence="2 3">
    <name type="scientific">Thalictrum thalictroides</name>
    <name type="common">Rue-anemone</name>
    <name type="synonym">Anemone thalictroides</name>
    <dbReference type="NCBI Taxonomy" id="46969"/>
    <lineage>
        <taxon>Eukaryota</taxon>
        <taxon>Viridiplantae</taxon>
        <taxon>Streptophyta</taxon>
        <taxon>Embryophyta</taxon>
        <taxon>Tracheophyta</taxon>
        <taxon>Spermatophyta</taxon>
        <taxon>Magnoliopsida</taxon>
        <taxon>Ranunculales</taxon>
        <taxon>Ranunculaceae</taxon>
        <taxon>Thalictroideae</taxon>
        <taxon>Thalictrum</taxon>
    </lineage>
</organism>
<gene>
    <name evidence="2" type="ORF">FRX31_021511</name>
</gene>
<proteinExistence type="predicted"/>
<name>A0A7J6VX62_THATH</name>
<dbReference type="Proteomes" id="UP000554482">
    <property type="component" value="Unassembled WGS sequence"/>
</dbReference>
<dbReference type="Gene3D" id="1.25.40.10">
    <property type="entry name" value="Tetratricopeptide repeat domain"/>
    <property type="match status" value="1"/>
</dbReference>
<keyword evidence="3" id="KW-1185">Reference proteome</keyword>
<protein>
    <recommendedName>
        <fullName evidence="4">Pentatricopeptide repeat-containing protein</fullName>
    </recommendedName>
</protein>
<dbReference type="AlphaFoldDB" id="A0A7J6VX62"/>
<dbReference type="EMBL" id="JABWDY010026199">
    <property type="protein sequence ID" value="KAF5188902.1"/>
    <property type="molecule type" value="Genomic_DNA"/>
</dbReference>
<accession>A0A7J6VX62</accession>